<feature type="domain" description="Acyl-CoA dehydrogenase/oxidase N-terminal" evidence="9">
    <location>
        <begin position="50"/>
        <end position="130"/>
    </location>
</feature>
<dbReference type="Gene3D" id="1.20.140.10">
    <property type="entry name" value="Butyryl-CoA Dehydrogenase, subunit A, domain 3"/>
    <property type="match status" value="1"/>
</dbReference>
<evidence type="ECO:0000256" key="6">
    <source>
        <dbReference type="RuleBase" id="RU362125"/>
    </source>
</evidence>
<dbReference type="InterPro" id="IPR013786">
    <property type="entry name" value="AcylCoA_DH/ox_N"/>
</dbReference>
<dbReference type="InterPro" id="IPR046373">
    <property type="entry name" value="Acyl-CoA_Oxase/DH_mid-dom_sf"/>
</dbReference>
<dbReference type="Pfam" id="PF02770">
    <property type="entry name" value="Acyl-CoA_dh_M"/>
    <property type="match status" value="1"/>
</dbReference>
<evidence type="ECO:0000313" key="11">
    <source>
        <dbReference type="Proteomes" id="UP000468901"/>
    </source>
</evidence>
<evidence type="ECO:0000259" key="7">
    <source>
        <dbReference type="Pfam" id="PF00441"/>
    </source>
</evidence>
<keyword evidence="5 6" id="KW-0560">Oxidoreductase</keyword>
<dbReference type="CDD" id="cd01152">
    <property type="entry name" value="ACAD_fadE6_17_26"/>
    <property type="match status" value="1"/>
</dbReference>
<dbReference type="PANTHER" id="PTHR43292">
    <property type="entry name" value="ACYL-COA DEHYDROGENASE"/>
    <property type="match status" value="1"/>
</dbReference>
<dbReference type="InterPro" id="IPR037069">
    <property type="entry name" value="AcylCoA_DH/ox_N_sf"/>
</dbReference>
<comment type="caution">
    <text evidence="10">The sequence shown here is derived from an EMBL/GenBank/DDBJ whole genome shotgun (WGS) entry which is preliminary data.</text>
</comment>
<dbReference type="RefSeq" id="WP_152214532.1">
    <property type="nucleotide sequence ID" value="NZ_WESC01000002.1"/>
</dbReference>
<dbReference type="EMBL" id="WESC01000002">
    <property type="protein sequence ID" value="KAB7742110.1"/>
    <property type="molecule type" value="Genomic_DNA"/>
</dbReference>
<dbReference type="PANTHER" id="PTHR43292:SF4">
    <property type="entry name" value="ACYL-COA DEHYDROGENASE FADE34"/>
    <property type="match status" value="1"/>
</dbReference>
<protein>
    <submittedName>
        <fullName evidence="10">Acyl-CoA dehydrogenase</fullName>
    </submittedName>
</protein>
<keyword evidence="4 6" id="KW-0274">FAD</keyword>
<accession>A0A6N6VKS8</accession>
<comment type="cofactor">
    <cofactor evidence="1 6">
        <name>FAD</name>
        <dbReference type="ChEBI" id="CHEBI:57692"/>
    </cofactor>
</comment>
<dbReference type="InterPro" id="IPR006091">
    <property type="entry name" value="Acyl-CoA_Oxase/DH_mid-dom"/>
</dbReference>
<keyword evidence="3 6" id="KW-0285">Flavoprotein</keyword>
<feature type="domain" description="Acyl-CoA dehydrogenase/oxidase C-terminal" evidence="7">
    <location>
        <begin position="240"/>
        <end position="392"/>
    </location>
</feature>
<dbReference type="SUPFAM" id="SSF47203">
    <property type="entry name" value="Acyl-CoA dehydrogenase C-terminal domain-like"/>
    <property type="match status" value="1"/>
</dbReference>
<sequence length="414" mass="44889">MNFDDTPQEAAFRQEVRSWIAANAPKQYEAGLKTSGFGHTALEGVDIIKVSKEWQQKKFDAGWACLHWPKEYGGRGASPIERVIWQQEEGVYAALSSLFIIGHGMCGPTMMAYASEEHKRNYLPPLAAGEHIWCQLFSEPAGGSDLAGLRTKAERDGDGWVVNGQKIWTSGAQHSDYGILITRTDPTVPKHKGLTMFFLDMKSPGIEIRPIKQVNGQSGFNEVYFTDVRIPDSQRLGKVGDGWNVSLTTLMNERLSIGSGMPTGFPELLDFCCSLETDNGAAIDNPAVRSKLATFAVRTSGLKYTAFRSISALSKGEVPGPENSIGKLVAGSAMQEIAMMALDLQAEAGALLSPGQAAASARFQAMLLRSPATRVEGGTDEILRNIIAERVLGLPADIRVDKAVPFNQIPTSGR</sequence>
<dbReference type="SUPFAM" id="SSF56645">
    <property type="entry name" value="Acyl-CoA dehydrogenase NM domain-like"/>
    <property type="match status" value="1"/>
</dbReference>
<evidence type="ECO:0000256" key="1">
    <source>
        <dbReference type="ARBA" id="ARBA00001974"/>
    </source>
</evidence>
<gene>
    <name evidence="10" type="ORF">F2P47_02225</name>
</gene>
<feature type="domain" description="Acyl-CoA oxidase/dehydrogenase middle" evidence="8">
    <location>
        <begin position="134"/>
        <end position="228"/>
    </location>
</feature>
<reference evidence="10 11" key="1">
    <citation type="submission" date="2019-09" db="EMBL/GenBank/DDBJ databases">
        <title>Parvibaculum sedimenti sp. nov., isolated from sediment.</title>
        <authorList>
            <person name="Wang Y."/>
        </authorList>
    </citation>
    <scope>NUCLEOTIDE SEQUENCE [LARGE SCALE GENOMIC DNA]</scope>
    <source>
        <strain evidence="10 11">HXT-9</strain>
    </source>
</reference>
<evidence type="ECO:0000256" key="2">
    <source>
        <dbReference type="ARBA" id="ARBA00009347"/>
    </source>
</evidence>
<evidence type="ECO:0000259" key="9">
    <source>
        <dbReference type="Pfam" id="PF02771"/>
    </source>
</evidence>
<dbReference type="GO" id="GO:0005886">
    <property type="term" value="C:plasma membrane"/>
    <property type="evidence" value="ECO:0007669"/>
    <property type="project" value="TreeGrafter"/>
</dbReference>
<dbReference type="GO" id="GO:0050660">
    <property type="term" value="F:flavin adenine dinucleotide binding"/>
    <property type="evidence" value="ECO:0007669"/>
    <property type="project" value="InterPro"/>
</dbReference>
<evidence type="ECO:0000313" key="10">
    <source>
        <dbReference type="EMBL" id="KAB7742110.1"/>
    </source>
</evidence>
<dbReference type="Gene3D" id="1.10.540.10">
    <property type="entry name" value="Acyl-CoA dehydrogenase/oxidase, N-terminal domain"/>
    <property type="match status" value="1"/>
</dbReference>
<proteinExistence type="inferred from homology"/>
<dbReference type="FunFam" id="2.40.110.10:FF:000011">
    <property type="entry name" value="Acyl-CoA dehydrogenase FadE34"/>
    <property type="match status" value="1"/>
</dbReference>
<dbReference type="GO" id="GO:0016627">
    <property type="term" value="F:oxidoreductase activity, acting on the CH-CH group of donors"/>
    <property type="evidence" value="ECO:0007669"/>
    <property type="project" value="InterPro"/>
</dbReference>
<organism evidence="10 11">
    <name type="scientific">Parvibaculum sedimenti</name>
    <dbReference type="NCBI Taxonomy" id="2608632"/>
    <lineage>
        <taxon>Bacteria</taxon>
        <taxon>Pseudomonadati</taxon>
        <taxon>Pseudomonadota</taxon>
        <taxon>Alphaproteobacteria</taxon>
        <taxon>Hyphomicrobiales</taxon>
        <taxon>Parvibaculaceae</taxon>
        <taxon>Parvibaculum</taxon>
    </lineage>
</organism>
<evidence type="ECO:0000256" key="5">
    <source>
        <dbReference type="ARBA" id="ARBA00023002"/>
    </source>
</evidence>
<dbReference type="InterPro" id="IPR036250">
    <property type="entry name" value="AcylCo_DH-like_C"/>
</dbReference>
<dbReference type="AlphaFoldDB" id="A0A6N6VKS8"/>
<dbReference type="InterPro" id="IPR009100">
    <property type="entry name" value="AcylCoA_DH/oxidase_NM_dom_sf"/>
</dbReference>
<evidence type="ECO:0000256" key="3">
    <source>
        <dbReference type="ARBA" id="ARBA00022630"/>
    </source>
</evidence>
<dbReference type="InterPro" id="IPR052161">
    <property type="entry name" value="Mycobact_Acyl-CoA_DH"/>
</dbReference>
<dbReference type="Gene3D" id="2.40.110.10">
    <property type="entry name" value="Butyryl-CoA Dehydrogenase, subunit A, domain 2"/>
    <property type="match status" value="1"/>
</dbReference>
<dbReference type="Proteomes" id="UP000468901">
    <property type="component" value="Unassembled WGS sequence"/>
</dbReference>
<dbReference type="Pfam" id="PF02771">
    <property type="entry name" value="Acyl-CoA_dh_N"/>
    <property type="match status" value="1"/>
</dbReference>
<evidence type="ECO:0000256" key="4">
    <source>
        <dbReference type="ARBA" id="ARBA00022827"/>
    </source>
</evidence>
<name>A0A6N6VKS8_9HYPH</name>
<evidence type="ECO:0000259" key="8">
    <source>
        <dbReference type="Pfam" id="PF02770"/>
    </source>
</evidence>
<dbReference type="InterPro" id="IPR009075">
    <property type="entry name" value="AcylCo_DH/oxidase_C"/>
</dbReference>
<dbReference type="Pfam" id="PF00441">
    <property type="entry name" value="Acyl-CoA_dh_1"/>
    <property type="match status" value="1"/>
</dbReference>
<comment type="similarity">
    <text evidence="2 6">Belongs to the acyl-CoA dehydrogenase family.</text>
</comment>
<keyword evidence="11" id="KW-1185">Reference proteome</keyword>